<evidence type="ECO:0000259" key="6">
    <source>
        <dbReference type="Pfam" id="PF04932"/>
    </source>
</evidence>
<feature type="transmembrane region" description="Helical" evidence="5">
    <location>
        <begin position="48"/>
        <end position="68"/>
    </location>
</feature>
<feature type="transmembrane region" description="Helical" evidence="5">
    <location>
        <begin position="131"/>
        <end position="151"/>
    </location>
</feature>
<dbReference type="InterPro" id="IPR051533">
    <property type="entry name" value="WaaL-like"/>
</dbReference>
<dbReference type="PANTHER" id="PTHR37422">
    <property type="entry name" value="TEICHURONIC ACID BIOSYNTHESIS PROTEIN TUAE"/>
    <property type="match status" value="1"/>
</dbReference>
<evidence type="ECO:0000256" key="1">
    <source>
        <dbReference type="ARBA" id="ARBA00004141"/>
    </source>
</evidence>
<dbReference type="AlphaFoldDB" id="A0A1F5YG30"/>
<feature type="transmembrane region" description="Helical" evidence="5">
    <location>
        <begin position="246"/>
        <end position="273"/>
    </location>
</feature>
<dbReference type="Pfam" id="PF04932">
    <property type="entry name" value="Wzy_C"/>
    <property type="match status" value="1"/>
</dbReference>
<comment type="subcellular location">
    <subcellularLocation>
        <location evidence="1">Membrane</location>
        <topology evidence="1">Multi-pass membrane protein</topology>
    </subcellularLocation>
</comment>
<evidence type="ECO:0000313" key="8">
    <source>
        <dbReference type="Proteomes" id="UP000178230"/>
    </source>
</evidence>
<feature type="domain" description="O-antigen ligase-related" evidence="6">
    <location>
        <begin position="246"/>
        <end position="399"/>
    </location>
</feature>
<proteinExistence type="predicted"/>
<feature type="transmembrane region" description="Helical" evidence="5">
    <location>
        <begin position="5"/>
        <end position="20"/>
    </location>
</feature>
<gene>
    <name evidence="7" type="ORF">A2Y99_02885</name>
</gene>
<feature type="transmembrane region" description="Helical" evidence="5">
    <location>
        <begin position="26"/>
        <end position="41"/>
    </location>
</feature>
<keyword evidence="4 5" id="KW-0472">Membrane</keyword>
<feature type="transmembrane region" description="Helical" evidence="5">
    <location>
        <begin position="422"/>
        <end position="440"/>
    </location>
</feature>
<evidence type="ECO:0000313" key="7">
    <source>
        <dbReference type="EMBL" id="OGF99135.1"/>
    </source>
</evidence>
<feature type="transmembrane region" description="Helical" evidence="5">
    <location>
        <begin position="158"/>
        <end position="178"/>
    </location>
</feature>
<feature type="transmembrane region" description="Helical" evidence="5">
    <location>
        <begin position="215"/>
        <end position="234"/>
    </location>
</feature>
<comment type="caution">
    <text evidence="7">The sequence shown here is derived from an EMBL/GenBank/DDBJ whole genome shotgun (WGS) entry which is preliminary data.</text>
</comment>
<sequence length="455" mass="52356">MKRSYFFIGLAIFYLIIFFAPNKPVYFGAYFVSTFFFYLSNKNLRTSFLYSLILSIFSEIGLAGSLFLMEPNSLNMGSGWWISPMTLILIIMIPFSFNKQLSRIHTADVFVLLFFIWSIINLIIYSYTNVFLGILTLTECIIAYYLLRIYLSKTDLQIVVVLLLSILLFQSIIGIIQWRAQRPLGITAEPVMIDRSSGFTTVEEENLFRITGTTGHPNILASTLLVLSPFLFISKKNNRLNILFRILVFFALFFTFSRVAWAIFIICFSYYFITYILKKNIGNLLESINLKATGIIITVFVLVFIILSPYLSTRFRSIPLAFEEGGSMNIRLKLYQEALSMIVQFPVFGVGINRSLETYAAYPSSNIMRFIYPSGFYRIHNTFLEIVSETGIVGLIFFMVLLFLVIKKAYIDRHLDFQKASLIGLFSLIGIASFNPFFHFSQFRLFFLLSALILV</sequence>
<feature type="transmembrane region" description="Helical" evidence="5">
    <location>
        <begin position="109"/>
        <end position="125"/>
    </location>
</feature>
<keyword evidence="3 5" id="KW-1133">Transmembrane helix</keyword>
<evidence type="ECO:0000256" key="3">
    <source>
        <dbReference type="ARBA" id="ARBA00022989"/>
    </source>
</evidence>
<name>A0A1F5YG30_9BACT</name>
<feature type="transmembrane region" description="Helical" evidence="5">
    <location>
        <begin position="391"/>
        <end position="410"/>
    </location>
</feature>
<dbReference type="Proteomes" id="UP000178230">
    <property type="component" value="Unassembled WGS sequence"/>
</dbReference>
<feature type="transmembrane region" description="Helical" evidence="5">
    <location>
        <begin position="293"/>
        <end position="313"/>
    </location>
</feature>
<feature type="transmembrane region" description="Helical" evidence="5">
    <location>
        <begin position="80"/>
        <end position="97"/>
    </location>
</feature>
<dbReference type="PANTHER" id="PTHR37422:SF13">
    <property type="entry name" value="LIPOPOLYSACCHARIDE BIOSYNTHESIS PROTEIN PA4999-RELATED"/>
    <property type="match status" value="1"/>
</dbReference>
<organism evidence="7 8">
    <name type="scientific">Candidatus Gottesmanbacteria bacterium RBG_13_37_7</name>
    <dbReference type="NCBI Taxonomy" id="1798369"/>
    <lineage>
        <taxon>Bacteria</taxon>
        <taxon>Candidatus Gottesmaniibacteriota</taxon>
    </lineage>
</organism>
<evidence type="ECO:0000256" key="2">
    <source>
        <dbReference type="ARBA" id="ARBA00022692"/>
    </source>
</evidence>
<accession>A0A1F5YG30</accession>
<protein>
    <recommendedName>
        <fullName evidence="6">O-antigen ligase-related domain-containing protein</fullName>
    </recommendedName>
</protein>
<dbReference type="InterPro" id="IPR007016">
    <property type="entry name" value="O-antigen_ligase-rel_domated"/>
</dbReference>
<keyword evidence="2 5" id="KW-0812">Transmembrane</keyword>
<dbReference type="EMBL" id="MFIY01000071">
    <property type="protein sequence ID" value="OGF99135.1"/>
    <property type="molecule type" value="Genomic_DNA"/>
</dbReference>
<dbReference type="GO" id="GO:0016020">
    <property type="term" value="C:membrane"/>
    <property type="evidence" value="ECO:0007669"/>
    <property type="project" value="UniProtKB-SubCell"/>
</dbReference>
<reference evidence="7 8" key="1">
    <citation type="journal article" date="2016" name="Nat. Commun.">
        <title>Thousands of microbial genomes shed light on interconnected biogeochemical processes in an aquifer system.</title>
        <authorList>
            <person name="Anantharaman K."/>
            <person name="Brown C.T."/>
            <person name="Hug L.A."/>
            <person name="Sharon I."/>
            <person name="Castelle C.J."/>
            <person name="Probst A.J."/>
            <person name="Thomas B.C."/>
            <person name="Singh A."/>
            <person name="Wilkins M.J."/>
            <person name="Karaoz U."/>
            <person name="Brodie E.L."/>
            <person name="Williams K.H."/>
            <person name="Hubbard S.S."/>
            <person name="Banfield J.F."/>
        </authorList>
    </citation>
    <scope>NUCLEOTIDE SEQUENCE [LARGE SCALE GENOMIC DNA]</scope>
</reference>
<evidence type="ECO:0000256" key="5">
    <source>
        <dbReference type="SAM" id="Phobius"/>
    </source>
</evidence>
<evidence type="ECO:0000256" key="4">
    <source>
        <dbReference type="ARBA" id="ARBA00023136"/>
    </source>
</evidence>